<dbReference type="EMBL" id="CYZN01000001">
    <property type="protein sequence ID" value="CUN41472.1"/>
    <property type="molecule type" value="Genomic_DNA"/>
</dbReference>
<dbReference type="Proteomes" id="UP000095431">
    <property type="component" value="Unassembled WGS sequence"/>
</dbReference>
<sequence>MNKMNELCEMELTGRYEEKFSALKAEISVADEYIRQDNSDLTEFENRYERLDIPYRVKRFLDDYIACMQTKYERLADLCYLAGEQGL</sequence>
<organism evidence="1 2">
    <name type="scientific">Blautia wexlerae</name>
    <dbReference type="NCBI Taxonomy" id="418240"/>
    <lineage>
        <taxon>Bacteria</taxon>
        <taxon>Bacillati</taxon>
        <taxon>Bacillota</taxon>
        <taxon>Clostridia</taxon>
        <taxon>Lachnospirales</taxon>
        <taxon>Lachnospiraceae</taxon>
        <taxon>Blautia</taxon>
    </lineage>
</organism>
<accession>A0A173WPK9</accession>
<name>A0A173WPK9_9FIRM</name>
<proteinExistence type="predicted"/>
<dbReference type="RefSeq" id="WP_055199474.1">
    <property type="nucleotide sequence ID" value="NZ_BTHH01000018.1"/>
</dbReference>
<gene>
    <name evidence="1" type="ORF">ERS852478_00027</name>
</gene>
<evidence type="ECO:0000313" key="2">
    <source>
        <dbReference type="Proteomes" id="UP000095431"/>
    </source>
</evidence>
<evidence type="ECO:0000313" key="1">
    <source>
        <dbReference type="EMBL" id="CUN41472.1"/>
    </source>
</evidence>
<protein>
    <submittedName>
        <fullName evidence="1">Uncharacterized protein</fullName>
    </submittedName>
</protein>
<reference evidence="1 2" key="1">
    <citation type="submission" date="2015-09" db="EMBL/GenBank/DDBJ databases">
        <authorList>
            <consortium name="Pathogen Informatics"/>
        </authorList>
    </citation>
    <scope>NUCLEOTIDE SEQUENCE [LARGE SCALE GENOMIC DNA]</scope>
    <source>
        <strain evidence="1 2">2789STDY5834863</strain>
    </source>
</reference>
<dbReference type="AlphaFoldDB" id="A0A173WPK9"/>
<dbReference type="eggNOG" id="ENOG50340RC">
    <property type="taxonomic scope" value="Bacteria"/>
</dbReference>